<organism evidence="1 2">
    <name type="scientific">Pristionchus entomophagus</name>
    <dbReference type="NCBI Taxonomy" id="358040"/>
    <lineage>
        <taxon>Eukaryota</taxon>
        <taxon>Metazoa</taxon>
        <taxon>Ecdysozoa</taxon>
        <taxon>Nematoda</taxon>
        <taxon>Chromadorea</taxon>
        <taxon>Rhabditida</taxon>
        <taxon>Rhabditina</taxon>
        <taxon>Diplogasteromorpha</taxon>
        <taxon>Diplogasteroidea</taxon>
        <taxon>Neodiplogasteridae</taxon>
        <taxon>Pristionchus</taxon>
    </lineage>
</organism>
<dbReference type="AlphaFoldDB" id="A0AAV5SRS0"/>
<proteinExistence type="predicted"/>
<dbReference type="EMBL" id="BTSX01000002">
    <property type="protein sequence ID" value="GMS83308.1"/>
    <property type="molecule type" value="Genomic_DNA"/>
</dbReference>
<gene>
    <name evidence="1" type="ORF">PENTCL1PPCAC_5483</name>
</gene>
<reference evidence="1" key="1">
    <citation type="submission" date="2023-10" db="EMBL/GenBank/DDBJ databases">
        <title>Genome assembly of Pristionchus species.</title>
        <authorList>
            <person name="Yoshida K."/>
            <person name="Sommer R.J."/>
        </authorList>
    </citation>
    <scope>NUCLEOTIDE SEQUENCE</scope>
    <source>
        <strain evidence="1">RS0144</strain>
    </source>
</reference>
<name>A0AAV5SRS0_9BILA</name>
<feature type="non-terminal residue" evidence="1">
    <location>
        <position position="1"/>
    </location>
</feature>
<comment type="caution">
    <text evidence="1">The sequence shown here is derived from an EMBL/GenBank/DDBJ whole genome shotgun (WGS) entry which is preliminary data.</text>
</comment>
<evidence type="ECO:0000313" key="2">
    <source>
        <dbReference type="Proteomes" id="UP001432027"/>
    </source>
</evidence>
<dbReference type="Proteomes" id="UP001432027">
    <property type="component" value="Unassembled WGS sequence"/>
</dbReference>
<evidence type="ECO:0000313" key="1">
    <source>
        <dbReference type="EMBL" id="GMS83308.1"/>
    </source>
</evidence>
<sequence>SSAPALVMTSTFIISAEESNDQVHRDNHITHMPSRDEYSLRDDLRDVIDSVSRQIDANIVQNLSEWPLFTAHITKTSMISRRAIA</sequence>
<protein>
    <submittedName>
        <fullName evidence="1">Uncharacterized protein</fullName>
    </submittedName>
</protein>
<keyword evidence="2" id="KW-1185">Reference proteome</keyword>
<accession>A0AAV5SRS0</accession>